<dbReference type="Proteomes" id="UP000680067">
    <property type="component" value="Unassembled WGS sequence"/>
</dbReference>
<protein>
    <submittedName>
        <fullName evidence="1">Uncharacterized protein</fullName>
    </submittedName>
</protein>
<organism evidence="1 2">
    <name type="scientific">Undibacterium luofuense</name>
    <dbReference type="NCBI Taxonomy" id="2828733"/>
    <lineage>
        <taxon>Bacteria</taxon>
        <taxon>Pseudomonadati</taxon>
        <taxon>Pseudomonadota</taxon>
        <taxon>Betaproteobacteria</taxon>
        <taxon>Burkholderiales</taxon>
        <taxon>Oxalobacteraceae</taxon>
        <taxon>Undibacterium</taxon>
    </lineage>
</organism>
<reference evidence="1" key="1">
    <citation type="submission" date="2021-04" db="EMBL/GenBank/DDBJ databases">
        <title>novel species isolated from subtropical streams in China.</title>
        <authorList>
            <person name="Lu H."/>
        </authorList>
    </citation>
    <scope>NUCLEOTIDE SEQUENCE</scope>
    <source>
        <strain evidence="1">LFS511W</strain>
    </source>
</reference>
<proteinExistence type="predicted"/>
<evidence type="ECO:0000313" key="2">
    <source>
        <dbReference type="Proteomes" id="UP000680067"/>
    </source>
</evidence>
<keyword evidence="2" id="KW-1185">Reference proteome</keyword>
<accession>A0A941I7S7</accession>
<dbReference type="EMBL" id="JAGSPN010000010">
    <property type="protein sequence ID" value="MBR7783144.1"/>
    <property type="molecule type" value="Genomic_DNA"/>
</dbReference>
<evidence type="ECO:0000313" key="1">
    <source>
        <dbReference type="EMBL" id="MBR7783144.1"/>
    </source>
</evidence>
<name>A0A941I7S7_9BURK</name>
<sequence>MSAQSDFLLTGWWQRCQQLATATLLAVVLLACTMTLLTRAESYSVLTLRSVPTAGADSACPSVGLRIDVSRQTYRIEACWQIRQWQLRYLYSGVWTFATKNLRSLSPAGAWSAPSLLSENTEYDELDS</sequence>
<gene>
    <name evidence="1" type="ORF">KDM89_13405</name>
</gene>
<dbReference type="RefSeq" id="WP_212688441.1">
    <property type="nucleotide sequence ID" value="NZ_JAGSPN010000010.1"/>
</dbReference>
<comment type="caution">
    <text evidence="1">The sequence shown here is derived from an EMBL/GenBank/DDBJ whole genome shotgun (WGS) entry which is preliminary data.</text>
</comment>
<dbReference type="AlphaFoldDB" id="A0A941I7S7"/>